<dbReference type="GO" id="GO:0016787">
    <property type="term" value="F:hydrolase activity"/>
    <property type="evidence" value="ECO:0007669"/>
    <property type="project" value="UniProtKB-KW"/>
</dbReference>
<dbReference type="AlphaFoldDB" id="A0A9D1JUE9"/>
<dbReference type="InterPro" id="IPR023365">
    <property type="entry name" value="Sortase_dom-sf"/>
</dbReference>
<protein>
    <submittedName>
        <fullName evidence="2">Sortase</fullName>
    </submittedName>
</protein>
<dbReference type="Gene3D" id="2.40.260.10">
    <property type="entry name" value="Sortase"/>
    <property type="match status" value="1"/>
</dbReference>
<comment type="caution">
    <text evidence="2">The sequence shown here is derived from an EMBL/GenBank/DDBJ whole genome shotgun (WGS) entry which is preliminary data.</text>
</comment>
<dbReference type="InterPro" id="IPR005754">
    <property type="entry name" value="Sortase"/>
</dbReference>
<dbReference type="CDD" id="cd00004">
    <property type="entry name" value="Sortase"/>
    <property type="match status" value="1"/>
</dbReference>
<evidence type="ECO:0000313" key="3">
    <source>
        <dbReference type="Proteomes" id="UP000824001"/>
    </source>
</evidence>
<dbReference type="SUPFAM" id="SSF63817">
    <property type="entry name" value="Sortase"/>
    <property type="match status" value="1"/>
</dbReference>
<accession>A0A9D1JUE9</accession>
<evidence type="ECO:0000313" key="2">
    <source>
        <dbReference type="EMBL" id="HIS66415.1"/>
    </source>
</evidence>
<keyword evidence="1" id="KW-0378">Hydrolase</keyword>
<reference evidence="2" key="1">
    <citation type="submission" date="2020-10" db="EMBL/GenBank/DDBJ databases">
        <authorList>
            <person name="Gilroy R."/>
        </authorList>
    </citation>
    <scope>NUCLEOTIDE SEQUENCE</scope>
    <source>
        <strain evidence="2">ChiHjej10B9-9673</strain>
    </source>
</reference>
<gene>
    <name evidence="2" type="ORF">IAC18_02510</name>
</gene>
<organism evidence="2 3">
    <name type="scientific">Candidatus Scatomorpha merdipullorum</name>
    <dbReference type="NCBI Taxonomy" id="2840927"/>
    <lineage>
        <taxon>Bacteria</taxon>
        <taxon>Bacillati</taxon>
        <taxon>Bacillota</taxon>
        <taxon>Clostridia</taxon>
        <taxon>Eubacteriales</taxon>
        <taxon>Candidatus Scatomorpha</taxon>
    </lineage>
</organism>
<proteinExistence type="predicted"/>
<dbReference type="EMBL" id="DVJK01000068">
    <property type="protein sequence ID" value="HIS66415.1"/>
    <property type="molecule type" value="Genomic_DNA"/>
</dbReference>
<evidence type="ECO:0000256" key="1">
    <source>
        <dbReference type="ARBA" id="ARBA00022801"/>
    </source>
</evidence>
<name>A0A9D1JUE9_9FIRM</name>
<dbReference type="Pfam" id="PF04203">
    <property type="entry name" value="Sortase"/>
    <property type="match status" value="1"/>
</dbReference>
<reference evidence="2" key="2">
    <citation type="journal article" date="2021" name="PeerJ">
        <title>Extensive microbial diversity within the chicken gut microbiome revealed by metagenomics and culture.</title>
        <authorList>
            <person name="Gilroy R."/>
            <person name="Ravi A."/>
            <person name="Getino M."/>
            <person name="Pursley I."/>
            <person name="Horton D.L."/>
            <person name="Alikhan N.F."/>
            <person name="Baker D."/>
            <person name="Gharbi K."/>
            <person name="Hall N."/>
            <person name="Watson M."/>
            <person name="Adriaenssens E.M."/>
            <person name="Foster-Nyarko E."/>
            <person name="Jarju S."/>
            <person name="Secka A."/>
            <person name="Antonio M."/>
            <person name="Oren A."/>
            <person name="Chaudhuri R.R."/>
            <person name="La Ragione R."/>
            <person name="Hildebrand F."/>
            <person name="Pallen M.J."/>
        </authorList>
    </citation>
    <scope>NUCLEOTIDE SEQUENCE</scope>
    <source>
        <strain evidence="2">ChiHjej10B9-9673</strain>
    </source>
</reference>
<dbReference type="Proteomes" id="UP000824001">
    <property type="component" value="Unassembled WGS sequence"/>
</dbReference>
<sequence>MGAGAFLLAAALALTAFNLWDGRRAGEAAQAVLAEMPERTPRPSPEPGEALEIPDYVLNPDMEMPTVEIDGYEYIGVLSIPSLGLELPVMSGWSYPALRVAPCRYLGSAYSGGFVIMAHNYARHFGAIGTLAPGEGVSFTDTDGNVFEYSVAETQILQPAAVDEMSSGGWDLKLFTCTPGGRTRVTVRCEAAP</sequence>